<dbReference type="AlphaFoldDB" id="A0A7V3KND5"/>
<gene>
    <name evidence="20" type="ORF">ENV38_03140</name>
</gene>
<evidence type="ECO:0000256" key="10">
    <source>
        <dbReference type="ARBA" id="ARBA00022679"/>
    </source>
</evidence>
<keyword evidence="9" id="KW-0444">Lipid biosynthesis</keyword>
<evidence type="ECO:0000256" key="19">
    <source>
        <dbReference type="SAM" id="Phobius"/>
    </source>
</evidence>
<feature type="transmembrane region" description="Helical" evidence="19">
    <location>
        <begin position="166"/>
        <end position="184"/>
    </location>
</feature>
<evidence type="ECO:0000256" key="11">
    <source>
        <dbReference type="ARBA" id="ARBA00022692"/>
    </source>
</evidence>
<feature type="transmembrane region" description="Helical" evidence="19">
    <location>
        <begin position="229"/>
        <end position="247"/>
    </location>
</feature>
<name>A0A7V3KND5_UNCW3</name>
<evidence type="ECO:0000256" key="14">
    <source>
        <dbReference type="ARBA" id="ARBA00023098"/>
    </source>
</evidence>
<evidence type="ECO:0000256" key="8">
    <source>
        <dbReference type="ARBA" id="ARBA00022475"/>
    </source>
</evidence>
<dbReference type="GO" id="GO:0004605">
    <property type="term" value="F:phosphatidate cytidylyltransferase activity"/>
    <property type="evidence" value="ECO:0007669"/>
    <property type="project" value="UniProtKB-EC"/>
</dbReference>
<evidence type="ECO:0000313" key="20">
    <source>
        <dbReference type="EMBL" id="HGB35886.1"/>
    </source>
</evidence>
<comment type="similarity">
    <text evidence="5 18">Belongs to the CDS family.</text>
</comment>
<dbReference type="PROSITE" id="PS01315">
    <property type="entry name" value="CDS"/>
    <property type="match status" value="1"/>
</dbReference>
<keyword evidence="11 18" id="KW-0812">Transmembrane</keyword>
<protein>
    <recommendedName>
        <fullName evidence="7 18">Phosphatidate cytidylyltransferase</fullName>
        <ecNumber evidence="6 18">2.7.7.41</ecNumber>
    </recommendedName>
</protein>
<evidence type="ECO:0000256" key="6">
    <source>
        <dbReference type="ARBA" id="ARBA00012487"/>
    </source>
</evidence>
<feature type="transmembrane region" description="Helical" evidence="19">
    <location>
        <begin position="279"/>
        <end position="297"/>
    </location>
</feature>
<dbReference type="GO" id="GO:0005886">
    <property type="term" value="C:plasma membrane"/>
    <property type="evidence" value="ECO:0007669"/>
    <property type="project" value="UniProtKB-SubCell"/>
</dbReference>
<keyword evidence="17" id="KW-1208">Phospholipid metabolism</keyword>
<dbReference type="Pfam" id="PF01148">
    <property type="entry name" value="CTP_transf_1"/>
    <property type="match status" value="1"/>
</dbReference>
<dbReference type="PANTHER" id="PTHR46382">
    <property type="entry name" value="PHOSPHATIDATE CYTIDYLYLTRANSFERASE"/>
    <property type="match status" value="1"/>
</dbReference>
<evidence type="ECO:0000256" key="9">
    <source>
        <dbReference type="ARBA" id="ARBA00022516"/>
    </source>
</evidence>
<dbReference type="InterPro" id="IPR000374">
    <property type="entry name" value="PC_trans"/>
</dbReference>
<evidence type="ECO:0000256" key="3">
    <source>
        <dbReference type="ARBA" id="ARBA00005119"/>
    </source>
</evidence>
<keyword evidence="8" id="KW-1003">Cell membrane</keyword>
<evidence type="ECO:0000256" key="18">
    <source>
        <dbReference type="RuleBase" id="RU003938"/>
    </source>
</evidence>
<accession>A0A7V3KND5</accession>
<evidence type="ECO:0000256" key="13">
    <source>
        <dbReference type="ARBA" id="ARBA00022989"/>
    </source>
</evidence>
<evidence type="ECO:0000256" key="2">
    <source>
        <dbReference type="ARBA" id="ARBA00004651"/>
    </source>
</evidence>
<proteinExistence type="inferred from homology"/>
<keyword evidence="10 18" id="KW-0808">Transferase</keyword>
<keyword evidence="16" id="KW-0594">Phospholipid biosynthesis</keyword>
<comment type="pathway">
    <text evidence="4">Lipid metabolism.</text>
</comment>
<keyword evidence="15 19" id="KW-0472">Membrane</keyword>
<comment type="subcellular location">
    <subcellularLocation>
        <location evidence="2">Cell membrane</location>
        <topology evidence="2">Multi-pass membrane protein</topology>
    </subcellularLocation>
</comment>
<evidence type="ECO:0000256" key="4">
    <source>
        <dbReference type="ARBA" id="ARBA00005189"/>
    </source>
</evidence>
<evidence type="ECO:0000256" key="12">
    <source>
        <dbReference type="ARBA" id="ARBA00022695"/>
    </source>
</evidence>
<evidence type="ECO:0000256" key="7">
    <source>
        <dbReference type="ARBA" id="ARBA00019373"/>
    </source>
</evidence>
<feature type="transmembrane region" description="Helical" evidence="19">
    <location>
        <begin position="204"/>
        <end position="222"/>
    </location>
</feature>
<organism evidence="20">
    <name type="scientific">candidate division WOR-3 bacterium</name>
    <dbReference type="NCBI Taxonomy" id="2052148"/>
    <lineage>
        <taxon>Bacteria</taxon>
        <taxon>Bacteria division WOR-3</taxon>
    </lineage>
</organism>
<evidence type="ECO:0000256" key="16">
    <source>
        <dbReference type="ARBA" id="ARBA00023209"/>
    </source>
</evidence>
<sequence>MNFTLHRLYGPISGKRNTLKFSRNTAKEKGDLAVSLKAELKIRTLTAIVLIPVVLLLIYLGKSYFTLLVIVAFGLAQREFLNLYAVKKNLAFYATFLLVTAILGFYFNYTSIVLLSILLLYFPIPILWSRDYKIKEFALTTFIFLYIVIGAISALIIRQKMGIKGILFFLFIIWIFDSMAYIAGYFFGKHKLAEKVSPKKTIEGYIYGILFTIPFGFLLHFLKITPSQNLYINITLTVLISILSQIGDLVESAFKREVGVKDSSNLFPGHGGMLDRIDSIIFTVPYFALITRILGLWK</sequence>
<comment type="pathway">
    <text evidence="3 18">Phospholipid metabolism; CDP-diacylglycerol biosynthesis; CDP-diacylglycerol from sn-glycerol 3-phosphate: step 3/3.</text>
</comment>
<keyword evidence="13 19" id="KW-1133">Transmembrane helix</keyword>
<dbReference type="EC" id="2.7.7.41" evidence="6 18"/>
<keyword evidence="14" id="KW-0443">Lipid metabolism</keyword>
<dbReference type="PANTHER" id="PTHR46382:SF1">
    <property type="entry name" value="PHOSPHATIDATE CYTIDYLYLTRANSFERASE"/>
    <property type="match status" value="1"/>
</dbReference>
<reference evidence="20" key="1">
    <citation type="journal article" date="2020" name="mSystems">
        <title>Genome- and Community-Level Interaction Insights into Carbon Utilization and Element Cycling Functions of Hydrothermarchaeota in Hydrothermal Sediment.</title>
        <authorList>
            <person name="Zhou Z."/>
            <person name="Liu Y."/>
            <person name="Xu W."/>
            <person name="Pan J."/>
            <person name="Luo Z.H."/>
            <person name="Li M."/>
        </authorList>
    </citation>
    <scope>NUCLEOTIDE SEQUENCE [LARGE SCALE GENOMIC DNA]</scope>
    <source>
        <strain evidence="20">SpSt-754</strain>
    </source>
</reference>
<keyword evidence="12 18" id="KW-0548">Nucleotidyltransferase</keyword>
<dbReference type="UniPathway" id="UPA00557">
    <property type="reaction ID" value="UER00614"/>
</dbReference>
<feature type="transmembrane region" description="Helical" evidence="19">
    <location>
        <begin position="96"/>
        <end position="122"/>
    </location>
</feature>
<feature type="transmembrane region" description="Helical" evidence="19">
    <location>
        <begin position="137"/>
        <end position="157"/>
    </location>
</feature>
<comment type="caution">
    <text evidence="20">The sequence shown here is derived from an EMBL/GenBank/DDBJ whole genome shotgun (WGS) entry which is preliminary data.</text>
</comment>
<dbReference type="GO" id="GO:0016024">
    <property type="term" value="P:CDP-diacylglycerol biosynthetic process"/>
    <property type="evidence" value="ECO:0007669"/>
    <property type="project" value="UniProtKB-UniPathway"/>
</dbReference>
<evidence type="ECO:0000256" key="15">
    <source>
        <dbReference type="ARBA" id="ARBA00023136"/>
    </source>
</evidence>
<evidence type="ECO:0000256" key="1">
    <source>
        <dbReference type="ARBA" id="ARBA00001698"/>
    </source>
</evidence>
<dbReference type="EMBL" id="DTGD01000116">
    <property type="protein sequence ID" value="HGB35886.1"/>
    <property type="molecule type" value="Genomic_DNA"/>
</dbReference>
<comment type="catalytic activity">
    <reaction evidence="1 18">
        <text>a 1,2-diacyl-sn-glycero-3-phosphate + CTP + H(+) = a CDP-1,2-diacyl-sn-glycerol + diphosphate</text>
        <dbReference type="Rhea" id="RHEA:16229"/>
        <dbReference type="ChEBI" id="CHEBI:15378"/>
        <dbReference type="ChEBI" id="CHEBI:33019"/>
        <dbReference type="ChEBI" id="CHEBI:37563"/>
        <dbReference type="ChEBI" id="CHEBI:58332"/>
        <dbReference type="ChEBI" id="CHEBI:58608"/>
        <dbReference type="EC" id="2.7.7.41"/>
    </reaction>
</comment>
<evidence type="ECO:0000256" key="5">
    <source>
        <dbReference type="ARBA" id="ARBA00010185"/>
    </source>
</evidence>
<evidence type="ECO:0000256" key="17">
    <source>
        <dbReference type="ARBA" id="ARBA00023264"/>
    </source>
</evidence>